<gene>
    <name evidence="1" type="primary">Dana\GF18814</name>
    <name evidence="1" type="synonym">dana_GLEANR_20070</name>
    <name evidence="1" type="ORF">GF18814</name>
</gene>
<keyword evidence="2" id="KW-1185">Reference proteome</keyword>
<reference evidence="1 2" key="1">
    <citation type="journal article" date="2007" name="Nature">
        <title>Evolution of genes and genomes on the Drosophila phylogeny.</title>
        <authorList>
            <consortium name="Drosophila 12 Genomes Consortium"/>
            <person name="Clark A.G."/>
            <person name="Eisen M.B."/>
            <person name="Smith D.R."/>
            <person name="Bergman C.M."/>
            <person name="Oliver B."/>
            <person name="Markow T.A."/>
            <person name="Kaufman T.C."/>
            <person name="Kellis M."/>
            <person name="Gelbart W."/>
            <person name="Iyer V.N."/>
            <person name="Pollard D.A."/>
            <person name="Sackton T.B."/>
            <person name="Larracuente A.M."/>
            <person name="Singh N.D."/>
            <person name="Abad J.P."/>
            <person name="Abt D.N."/>
            <person name="Adryan B."/>
            <person name="Aguade M."/>
            <person name="Akashi H."/>
            <person name="Anderson W.W."/>
            <person name="Aquadro C.F."/>
            <person name="Ardell D.H."/>
            <person name="Arguello R."/>
            <person name="Artieri C.G."/>
            <person name="Barbash D.A."/>
            <person name="Barker D."/>
            <person name="Barsanti P."/>
            <person name="Batterham P."/>
            <person name="Batzoglou S."/>
            <person name="Begun D."/>
            <person name="Bhutkar A."/>
            <person name="Blanco E."/>
            <person name="Bosak S.A."/>
            <person name="Bradley R.K."/>
            <person name="Brand A.D."/>
            <person name="Brent M.R."/>
            <person name="Brooks A.N."/>
            <person name="Brown R.H."/>
            <person name="Butlin R.K."/>
            <person name="Caggese C."/>
            <person name="Calvi B.R."/>
            <person name="Bernardo de Carvalho A."/>
            <person name="Caspi A."/>
            <person name="Castrezana S."/>
            <person name="Celniker S.E."/>
            <person name="Chang J.L."/>
            <person name="Chapple C."/>
            <person name="Chatterji S."/>
            <person name="Chinwalla A."/>
            <person name="Civetta A."/>
            <person name="Clifton S.W."/>
            <person name="Comeron J.M."/>
            <person name="Costello J.C."/>
            <person name="Coyne J.A."/>
            <person name="Daub J."/>
            <person name="David R.G."/>
            <person name="Delcher A.L."/>
            <person name="Delehaunty K."/>
            <person name="Do C.B."/>
            <person name="Ebling H."/>
            <person name="Edwards K."/>
            <person name="Eickbush T."/>
            <person name="Evans J.D."/>
            <person name="Filipski A."/>
            <person name="Findeiss S."/>
            <person name="Freyhult E."/>
            <person name="Fulton L."/>
            <person name="Fulton R."/>
            <person name="Garcia A.C."/>
            <person name="Gardiner A."/>
            <person name="Garfield D.A."/>
            <person name="Garvin B.E."/>
            <person name="Gibson G."/>
            <person name="Gilbert D."/>
            <person name="Gnerre S."/>
            <person name="Godfrey J."/>
            <person name="Good R."/>
            <person name="Gotea V."/>
            <person name="Gravely B."/>
            <person name="Greenberg A.J."/>
            <person name="Griffiths-Jones S."/>
            <person name="Gross S."/>
            <person name="Guigo R."/>
            <person name="Gustafson E.A."/>
            <person name="Haerty W."/>
            <person name="Hahn M.W."/>
            <person name="Halligan D.L."/>
            <person name="Halpern A.L."/>
            <person name="Halter G.M."/>
            <person name="Han M.V."/>
            <person name="Heger A."/>
            <person name="Hillier L."/>
            <person name="Hinrichs A.S."/>
            <person name="Holmes I."/>
            <person name="Hoskins R.A."/>
            <person name="Hubisz M.J."/>
            <person name="Hultmark D."/>
            <person name="Huntley M.A."/>
            <person name="Jaffe D.B."/>
            <person name="Jagadeeshan S."/>
            <person name="Jeck W.R."/>
            <person name="Johnson J."/>
            <person name="Jones C.D."/>
            <person name="Jordan W.C."/>
            <person name="Karpen G.H."/>
            <person name="Kataoka E."/>
            <person name="Keightley P.D."/>
            <person name="Kheradpour P."/>
            <person name="Kirkness E.F."/>
            <person name="Koerich L.B."/>
            <person name="Kristiansen K."/>
            <person name="Kudrna D."/>
            <person name="Kulathinal R.J."/>
            <person name="Kumar S."/>
            <person name="Kwok R."/>
            <person name="Lander E."/>
            <person name="Langley C.H."/>
            <person name="Lapoint R."/>
            <person name="Lazzaro B.P."/>
            <person name="Lee S.J."/>
            <person name="Levesque L."/>
            <person name="Li R."/>
            <person name="Lin C.F."/>
            <person name="Lin M.F."/>
            <person name="Lindblad-Toh K."/>
            <person name="Llopart A."/>
            <person name="Long M."/>
            <person name="Low L."/>
            <person name="Lozovsky E."/>
            <person name="Lu J."/>
            <person name="Luo M."/>
            <person name="Machado C.A."/>
            <person name="Makalowski W."/>
            <person name="Marzo M."/>
            <person name="Matsuda M."/>
            <person name="Matzkin L."/>
            <person name="McAllister B."/>
            <person name="McBride C.S."/>
            <person name="McKernan B."/>
            <person name="McKernan K."/>
            <person name="Mendez-Lago M."/>
            <person name="Minx P."/>
            <person name="Mollenhauer M.U."/>
            <person name="Montooth K."/>
            <person name="Mount S.M."/>
            <person name="Mu X."/>
            <person name="Myers E."/>
            <person name="Negre B."/>
            <person name="Newfeld S."/>
            <person name="Nielsen R."/>
            <person name="Noor M.A."/>
            <person name="O'Grady P."/>
            <person name="Pachter L."/>
            <person name="Papaceit M."/>
            <person name="Parisi M.J."/>
            <person name="Parisi M."/>
            <person name="Parts L."/>
            <person name="Pedersen J.S."/>
            <person name="Pesole G."/>
            <person name="Phillippy A.M."/>
            <person name="Ponting C.P."/>
            <person name="Pop M."/>
            <person name="Porcelli D."/>
            <person name="Powell J.R."/>
            <person name="Prohaska S."/>
            <person name="Pruitt K."/>
            <person name="Puig M."/>
            <person name="Quesneville H."/>
            <person name="Ram K.R."/>
            <person name="Rand D."/>
            <person name="Rasmussen M.D."/>
            <person name="Reed L.K."/>
            <person name="Reenan R."/>
            <person name="Reily A."/>
            <person name="Remington K.A."/>
            <person name="Rieger T.T."/>
            <person name="Ritchie M.G."/>
            <person name="Robin C."/>
            <person name="Rogers Y.H."/>
            <person name="Rohde C."/>
            <person name="Rozas J."/>
            <person name="Rubenfield M.J."/>
            <person name="Ruiz A."/>
            <person name="Russo S."/>
            <person name="Salzberg S.L."/>
            <person name="Sanchez-Gracia A."/>
            <person name="Saranga D.J."/>
            <person name="Sato H."/>
            <person name="Schaeffer S.W."/>
            <person name="Schatz M.C."/>
            <person name="Schlenke T."/>
            <person name="Schwartz R."/>
            <person name="Segarra C."/>
            <person name="Singh R.S."/>
            <person name="Sirot L."/>
            <person name="Sirota M."/>
            <person name="Sisneros N.B."/>
            <person name="Smith C.D."/>
            <person name="Smith T.F."/>
            <person name="Spieth J."/>
            <person name="Stage D.E."/>
            <person name="Stark A."/>
            <person name="Stephan W."/>
            <person name="Strausberg R.L."/>
            <person name="Strempel S."/>
            <person name="Sturgill D."/>
            <person name="Sutton G."/>
            <person name="Sutton G.G."/>
            <person name="Tao W."/>
            <person name="Teichmann S."/>
            <person name="Tobari Y.N."/>
            <person name="Tomimura Y."/>
            <person name="Tsolas J.M."/>
            <person name="Valente V.L."/>
            <person name="Venter E."/>
            <person name="Venter J.C."/>
            <person name="Vicario S."/>
            <person name="Vieira F.G."/>
            <person name="Vilella A.J."/>
            <person name="Villasante A."/>
            <person name="Walenz B."/>
            <person name="Wang J."/>
            <person name="Wasserman M."/>
            <person name="Watts T."/>
            <person name="Wilson D."/>
            <person name="Wilson R.K."/>
            <person name="Wing R.A."/>
            <person name="Wolfner M.F."/>
            <person name="Wong A."/>
            <person name="Wong G.K."/>
            <person name="Wu C.I."/>
            <person name="Wu G."/>
            <person name="Yamamoto D."/>
            <person name="Yang H.P."/>
            <person name="Yang S.P."/>
            <person name="Yorke J.A."/>
            <person name="Yoshida K."/>
            <person name="Zdobnov E."/>
            <person name="Zhang P."/>
            <person name="Zhang Y."/>
            <person name="Zimin A.V."/>
            <person name="Baldwin J."/>
            <person name="Abdouelleil A."/>
            <person name="Abdulkadir J."/>
            <person name="Abebe A."/>
            <person name="Abera B."/>
            <person name="Abreu J."/>
            <person name="Acer S.C."/>
            <person name="Aftuck L."/>
            <person name="Alexander A."/>
            <person name="An P."/>
            <person name="Anderson E."/>
            <person name="Anderson S."/>
            <person name="Arachi H."/>
            <person name="Azer M."/>
            <person name="Bachantsang P."/>
            <person name="Barry A."/>
            <person name="Bayul T."/>
            <person name="Berlin A."/>
            <person name="Bessette D."/>
            <person name="Bloom T."/>
            <person name="Blye J."/>
            <person name="Boguslavskiy L."/>
            <person name="Bonnet C."/>
            <person name="Boukhgalter B."/>
            <person name="Bourzgui I."/>
            <person name="Brown A."/>
            <person name="Cahill P."/>
            <person name="Channer S."/>
            <person name="Cheshatsang Y."/>
            <person name="Chuda L."/>
            <person name="Citroen M."/>
            <person name="Collymore A."/>
            <person name="Cooke P."/>
            <person name="Costello M."/>
            <person name="D'Aco K."/>
            <person name="Daza R."/>
            <person name="De Haan G."/>
            <person name="DeGray S."/>
            <person name="DeMaso C."/>
            <person name="Dhargay N."/>
            <person name="Dooley K."/>
            <person name="Dooley E."/>
            <person name="Doricent M."/>
            <person name="Dorje P."/>
            <person name="Dorjee K."/>
            <person name="Dupes A."/>
            <person name="Elong R."/>
            <person name="Falk J."/>
            <person name="Farina A."/>
            <person name="Faro S."/>
            <person name="Ferguson D."/>
            <person name="Fisher S."/>
            <person name="Foley C.D."/>
            <person name="Franke A."/>
            <person name="Friedrich D."/>
            <person name="Gadbois L."/>
            <person name="Gearin G."/>
            <person name="Gearin C.R."/>
            <person name="Giannoukos G."/>
            <person name="Goode T."/>
            <person name="Graham J."/>
            <person name="Grandbois E."/>
            <person name="Grewal S."/>
            <person name="Gyaltsen K."/>
            <person name="Hafez N."/>
            <person name="Hagos B."/>
            <person name="Hall J."/>
            <person name="Henson C."/>
            <person name="Hollinger A."/>
            <person name="Honan T."/>
            <person name="Huard M.D."/>
            <person name="Hughes L."/>
            <person name="Hurhula B."/>
            <person name="Husby M.E."/>
            <person name="Kamat A."/>
            <person name="Kanga B."/>
            <person name="Kashin S."/>
            <person name="Khazanovich D."/>
            <person name="Kisner P."/>
            <person name="Lance K."/>
            <person name="Lara M."/>
            <person name="Lee W."/>
            <person name="Lennon N."/>
            <person name="Letendre F."/>
            <person name="LeVine R."/>
            <person name="Lipovsky A."/>
            <person name="Liu X."/>
            <person name="Liu J."/>
            <person name="Liu S."/>
            <person name="Lokyitsang T."/>
            <person name="Lokyitsang Y."/>
            <person name="Lubonja R."/>
            <person name="Lui A."/>
            <person name="MacDonald P."/>
            <person name="Magnisalis V."/>
            <person name="Maru K."/>
            <person name="Matthews C."/>
            <person name="McCusker W."/>
            <person name="McDonough S."/>
            <person name="Mehta T."/>
            <person name="Meldrim J."/>
            <person name="Meneus L."/>
            <person name="Mihai O."/>
            <person name="Mihalev A."/>
            <person name="Mihova T."/>
            <person name="Mittelman R."/>
            <person name="Mlenga V."/>
            <person name="Montmayeur A."/>
            <person name="Mulrain L."/>
            <person name="Navidi A."/>
            <person name="Naylor J."/>
            <person name="Negash T."/>
            <person name="Nguyen T."/>
            <person name="Nguyen N."/>
            <person name="Nicol R."/>
            <person name="Norbu C."/>
            <person name="Norbu N."/>
            <person name="Novod N."/>
            <person name="O'Neill B."/>
            <person name="Osman S."/>
            <person name="Markiewicz E."/>
            <person name="Oyono O.L."/>
            <person name="Patti C."/>
            <person name="Phunkhang P."/>
            <person name="Pierre F."/>
            <person name="Priest M."/>
            <person name="Raghuraman S."/>
            <person name="Rege F."/>
            <person name="Reyes R."/>
            <person name="Rise C."/>
            <person name="Rogov P."/>
            <person name="Ross K."/>
            <person name="Ryan E."/>
            <person name="Settipalli S."/>
            <person name="Shea T."/>
            <person name="Sherpa N."/>
            <person name="Shi L."/>
            <person name="Shih D."/>
            <person name="Sparrow T."/>
            <person name="Spaulding J."/>
            <person name="Stalker J."/>
            <person name="Stange-Thomann N."/>
            <person name="Stavropoulos S."/>
            <person name="Stone C."/>
            <person name="Strader C."/>
            <person name="Tesfaye S."/>
            <person name="Thomson T."/>
            <person name="Thoulutsang Y."/>
            <person name="Thoulutsang D."/>
            <person name="Topham K."/>
            <person name="Topping I."/>
            <person name="Tsamla T."/>
            <person name="Vassiliev H."/>
            <person name="Vo A."/>
            <person name="Wangchuk T."/>
            <person name="Wangdi T."/>
            <person name="Weiand M."/>
            <person name="Wilkinson J."/>
            <person name="Wilson A."/>
            <person name="Yadav S."/>
            <person name="Young G."/>
            <person name="Yu Q."/>
            <person name="Zembek L."/>
            <person name="Zhong D."/>
            <person name="Zimmer A."/>
            <person name="Zwirko Z."/>
            <person name="Jaffe D.B."/>
            <person name="Alvarez P."/>
            <person name="Brockman W."/>
            <person name="Butler J."/>
            <person name="Chin C."/>
            <person name="Gnerre S."/>
            <person name="Grabherr M."/>
            <person name="Kleber M."/>
            <person name="Mauceli E."/>
            <person name="MacCallum I."/>
        </authorList>
    </citation>
    <scope>NUCLEOTIDE SEQUENCE [LARGE SCALE GENOMIC DNA]</scope>
    <source>
        <strain evidence="2">Tucson 14024-0371.13</strain>
    </source>
</reference>
<dbReference type="AlphaFoldDB" id="B3LYW5"/>
<dbReference type="InParanoid" id="B3LYW5"/>
<dbReference type="FunCoup" id="B3LYW5">
    <property type="interactions" value="1"/>
</dbReference>
<sequence length="133" mass="15592">MQTTICEPFTAWPMKFDIEKLAQEFKPEEKKHKEAEQKTAKDFLHLPDDNWVVLPIFKHKLEHLRAVLSTRQNPYLRCRYINFLNNVPSKYVTISIYGSDATNMPKPRRKSLNGQFYGVDYKLAPIPVVADPR</sequence>
<dbReference type="GeneID" id="6501583"/>
<evidence type="ECO:0000313" key="2">
    <source>
        <dbReference type="Proteomes" id="UP000007801"/>
    </source>
</evidence>
<organism evidence="1 2">
    <name type="scientific">Drosophila ananassae</name>
    <name type="common">Fruit fly</name>
    <dbReference type="NCBI Taxonomy" id="7217"/>
    <lineage>
        <taxon>Eukaryota</taxon>
        <taxon>Metazoa</taxon>
        <taxon>Ecdysozoa</taxon>
        <taxon>Arthropoda</taxon>
        <taxon>Hexapoda</taxon>
        <taxon>Insecta</taxon>
        <taxon>Pterygota</taxon>
        <taxon>Neoptera</taxon>
        <taxon>Endopterygota</taxon>
        <taxon>Diptera</taxon>
        <taxon>Brachycera</taxon>
        <taxon>Muscomorpha</taxon>
        <taxon>Ephydroidea</taxon>
        <taxon>Drosophilidae</taxon>
        <taxon>Drosophila</taxon>
        <taxon>Sophophora</taxon>
    </lineage>
</organism>
<dbReference type="KEGG" id="dan:6501583"/>
<accession>B3LYW5</accession>
<dbReference type="EMBL" id="CH902617">
    <property type="protein sequence ID" value="EDV44081.1"/>
    <property type="molecule type" value="Genomic_DNA"/>
</dbReference>
<dbReference type="HOGENOM" id="CLU_157482_0_0_1"/>
<dbReference type="eggNOG" id="KOG3658">
    <property type="taxonomic scope" value="Eukaryota"/>
</dbReference>
<dbReference type="OrthoDB" id="7912423at2759"/>
<protein>
    <submittedName>
        <fullName evidence="1">Uncharacterized protein</fullName>
    </submittedName>
</protein>
<proteinExistence type="predicted"/>
<evidence type="ECO:0000313" key="1">
    <source>
        <dbReference type="EMBL" id="EDV44081.1"/>
    </source>
</evidence>
<dbReference type="Proteomes" id="UP000007801">
    <property type="component" value="Unassembled WGS sequence"/>
</dbReference>
<dbReference type="OMA" id="NPICEPF"/>
<dbReference type="PhylomeDB" id="B3LYW5"/>
<name>B3LYW5_DROAN</name>